<proteinExistence type="predicted"/>
<evidence type="ECO:0000256" key="1">
    <source>
        <dbReference type="SAM" id="MobiDB-lite"/>
    </source>
</evidence>
<feature type="region of interest" description="Disordered" evidence="1">
    <location>
        <begin position="707"/>
        <end position="727"/>
    </location>
</feature>
<dbReference type="RefSeq" id="WP_217632529.1">
    <property type="nucleotide sequence ID" value="NZ_FNTX01000002.1"/>
</dbReference>
<keyword evidence="3" id="KW-1185">Reference proteome</keyword>
<dbReference type="STRING" id="648782.SAMN04488554_4228"/>
<evidence type="ECO:0008006" key="4">
    <source>
        <dbReference type="Google" id="ProtNLM"/>
    </source>
</evidence>
<dbReference type="InterPro" id="IPR053161">
    <property type="entry name" value="Ulvan_degrading_GH"/>
</dbReference>
<name>A0A1H5NDF1_9MICO</name>
<reference evidence="3" key="1">
    <citation type="submission" date="2016-10" db="EMBL/GenBank/DDBJ databases">
        <authorList>
            <person name="Varghese N."/>
            <person name="Submissions S."/>
        </authorList>
    </citation>
    <scope>NUCLEOTIDE SEQUENCE [LARGE SCALE GENOMIC DNA]</scope>
    <source>
        <strain evidence="3">DSM 21368</strain>
    </source>
</reference>
<gene>
    <name evidence="2" type="ORF">SAMN04488554_4228</name>
</gene>
<feature type="region of interest" description="Disordered" evidence="1">
    <location>
        <begin position="879"/>
        <end position="906"/>
    </location>
</feature>
<protein>
    <recommendedName>
        <fullName evidence="4">Alpha-L-rhamnosidase-like protein</fullName>
    </recommendedName>
</protein>
<dbReference type="PANTHER" id="PTHR36848:SF2">
    <property type="entry name" value="SECRETED PROTEIN"/>
    <property type="match status" value="1"/>
</dbReference>
<dbReference type="EMBL" id="FNTX01000002">
    <property type="protein sequence ID" value="SEE99669.1"/>
    <property type="molecule type" value="Genomic_DNA"/>
</dbReference>
<feature type="compositionally biased region" description="Basic and acidic residues" evidence="1">
    <location>
        <begin position="707"/>
        <end position="716"/>
    </location>
</feature>
<organism evidence="2 3">
    <name type="scientific">Ruania alba</name>
    <dbReference type="NCBI Taxonomy" id="648782"/>
    <lineage>
        <taxon>Bacteria</taxon>
        <taxon>Bacillati</taxon>
        <taxon>Actinomycetota</taxon>
        <taxon>Actinomycetes</taxon>
        <taxon>Micrococcales</taxon>
        <taxon>Ruaniaceae</taxon>
        <taxon>Ruania</taxon>
    </lineage>
</organism>
<accession>A0A1H5NDF1</accession>
<dbReference type="AlphaFoldDB" id="A0A1H5NDF1"/>
<dbReference type="InterPro" id="IPR029062">
    <property type="entry name" value="Class_I_gatase-like"/>
</dbReference>
<evidence type="ECO:0000313" key="2">
    <source>
        <dbReference type="EMBL" id="SEE99669.1"/>
    </source>
</evidence>
<evidence type="ECO:0000313" key="3">
    <source>
        <dbReference type="Proteomes" id="UP000199220"/>
    </source>
</evidence>
<dbReference type="Gene3D" id="3.40.50.880">
    <property type="match status" value="1"/>
</dbReference>
<sequence>MTPELDKLFVDPPRTFGPNPLWWWSGAAVTAERLAWQMERYDEGGIHNLVVINLAPAGPLFSSVPDDPPWFSETWWDRFVQTCEIASDRDMKVWFYDQIGFSGANIQGRITGEHPEATGSTLRSRIVRVDGGGVLLDGNETLIGAYRLSDEGRLECSSDGKVEGVGTGSEVRIVTVVPTAFDYLDPSAVSLLLDLVHGEYDRRVPEYLGSVIPGSFQDEAPATNAWTPRLAEEFTARCGYDILDHLPSLFTGTSAEAQKIRSDYYAVRGALAEASFFRPLAEWHSERGMIIGADQFNPARAGYPTQSTQLYTDYMRTHRWYGAAGSDHQGDSKIHSSLAHLYEHERVWIESFHSSGWGGTLEDTYDWLLPFFRSGANLYNPHASYFGTAGGWFEWAPPSTDWRQPYWQQYPAFSRAVARIASMLSWGTYDADVTVLYPTSTAQAGLTLDVPVDHFGDGQIGTDAYEDVDSAQTVYLDLVGTNDWFDTRIGALDRARVAFDVIDDDSLVREALDGASIVVGAQRYRAVIIPSMTVLEEATARRLVELLDAGGRVAVVGMAPRLAAGRSGDDNVVQALSDHPSVERYGNVVTAAEAFQSLAGHAVSDVPVLVRRDGMNGLAFVTGAFPNASGDRRTEETGWLWPDNTFDSNLYADNRWLRVAAPVVEATVLNPATGERSTPVIEPDGDGSILRFVTGGAPAVLVTWTEGDKSASRPRPEVGPGGSCTVDGPWTGTLVPTLDNTWGDLALPMGTDVDALQIWSFDWREGRCVEWRRAKATYGNRVRKQGPIPIAEAPDPLDSCAVARIRAGEQNLAEDWEVSVFSSSRGIEKPGLGALGNKGLVPEEFIHVGVPKAGETAVVRTLVESDVRGEADLLVYAGQRRQSGGTAPRWRAPMPTSRPPASRSRT</sequence>
<dbReference type="Proteomes" id="UP000199220">
    <property type="component" value="Unassembled WGS sequence"/>
</dbReference>
<dbReference type="PANTHER" id="PTHR36848">
    <property type="entry name" value="DNA-BINDING PROTEIN (PUTATIVE SECRETED PROTEIN)-RELATED"/>
    <property type="match status" value="1"/>
</dbReference>